<dbReference type="HOGENOM" id="CLU_2740178_0_0_1"/>
<keyword evidence="3" id="KW-1185">Reference proteome</keyword>
<dbReference type="EMBL" id="KL142382">
    <property type="protein sequence ID" value="KDR74702.1"/>
    <property type="molecule type" value="Genomic_DNA"/>
</dbReference>
<keyword evidence="1" id="KW-1133">Transmembrane helix</keyword>
<evidence type="ECO:0000313" key="2">
    <source>
        <dbReference type="EMBL" id="KDR74702.1"/>
    </source>
</evidence>
<dbReference type="Proteomes" id="UP000027222">
    <property type="component" value="Unassembled WGS sequence"/>
</dbReference>
<feature type="transmembrane region" description="Helical" evidence="1">
    <location>
        <begin position="15"/>
        <end position="37"/>
    </location>
</feature>
<keyword evidence="1" id="KW-0472">Membrane</keyword>
<keyword evidence="1" id="KW-0812">Transmembrane</keyword>
<protein>
    <submittedName>
        <fullName evidence="2">Uncharacterized protein</fullName>
    </submittedName>
</protein>
<sequence length="71" mass="8106">MATERHARTRRSNFYAVWPLISFAHLLVQCSILHLTLNRPQRHTRTDTEIGTKSCFICLAGSCVNDNGGRY</sequence>
<organism evidence="2 3">
    <name type="scientific">Galerina marginata (strain CBS 339.88)</name>
    <dbReference type="NCBI Taxonomy" id="685588"/>
    <lineage>
        <taxon>Eukaryota</taxon>
        <taxon>Fungi</taxon>
        <taxon>Dikarya</taxon>
        <taxon>Basidiomycota</taxon>
        <taxon>Agaricomycotina</taxon>
        <taxon>Agaricomycetes</taxon>
        <taxon>Agaricomycetidae</taxon>
        <taxon>Agaricales</taxon>
        <taxon>Agaricineae</taxon>
        <taxon>Strophariaceae</taxon>
        <taxon>Galerina</taxon>
    </lineage>
</organism>
<reference evidence="3" key="1">
    <citation type="journal article" date="2014" name="Proc. Natl. Acad. Sci. U.S.A.">
        <title>Extensive sampling of basidiomycete genomes demonstrates inadequacy of the white-rot/brown-rot paradigm for wood decay fungi.</title>
        <authorList>
            <person name="Riley R."/>
            <person name="Salamov A.A."/>
            <person name="Brown D.W."/>
            <person name="Nagy L.G."/>
            <person name="Floudas D."/>
            <person name="Held B.W."/>
            <person name="Levasseur A."/>
            <person name="Lombard V."/>
            <person name="Morin E."/>
            <person name="Otillar R."/>
            <person name="Lindquist E.A."/>
            <person name="Sun H."/>
            <person name="LaButti K.M."/>
            <person name="Schmutz J."/>
            <person name="Jabbour D."/>
            <person name="Luo H."/>
            <person name="Baker S.E."/>
            <person name="Pisabarro A.G."/>
            <person name="Walton J.D."/>
            <person name="Blanchette R.A."/>
            <person name="Henrissat B."/>
            <person name="Martin F."/>
            <person name="Cullen D."/>
            <person name="Hibbett D.S."/>
            <person name="Grigoriev I.V."/>
        </authorList>
    </citation>
    <scope>NUCLEOTIDE SEQUENCE [LARGE SCALE GENOMIC DNA]</scope>
    <source>
        <strain evidence="3">CBS 339.88</strain>
    </source>
</reference>
<proteinExistence type="predicted"/>
<name>A0A067SXB3_GALM3</name>
<accession>A0A067SXB3</accession>
<evidence type="ECO:0000256" key="1">
    <source>
        <dbReference type="SAM" id="Phobius"/>
    </source>
</evidence>
<evidence type="ECO:0000313" key="3">
    <source>
        <dbReference type="Proteomes" id="UP000027222"/>
    </source>
</evidence>
<dbReference type="AlphaFoldDB" id="A0A067SXB3"/>
<gene>
    <name evidence="2" type="ORF">GALMADRAFT_227136</name>
</gene>